<evidence type="ECO:0000256" key="1">
    <source>
        <dbReference type="SAM" id="MobiDB-lite"/>
    </source>
</evidence>
<feature type="compositionally biased region" description="Acidic residues" evidence="1">
    <location>
        <begin position="92"/>
        <end position="102"/>
    </location>
</feature>
<organism evidence="2 3">
    <name type="scientific">Amycolatopsis thailandensis</name>
    <dbReference type="NCBI Taxonomy" id="589330"/>
    <lineage>
        <taxon>Bacteria</taxon>
        <taxon>Bacillati</taxon>
        <taxon>Actinomycetota</taxon>
        <taxon>Actinomycetes</taxon>
        <taxon>Pseudonocardiales</taxon>
        <taxon>Pseudonocardiaceae</taxon>
        <taxon>Amycolatopsis</taxon>
    </lineage>
</organism>
<dbReference type="InterPro" id="IPR026496">
    <property type="entry name" value="GRASP_targ"/>
</dbReference>
<sequence length="113" mass="12365">MTAVLEPGFADDPLATHSAQFPLGQLHERTATDIRSEPGVRPWGLRWMEEGRVAGVETPRGTYDPVRQVSVDAEGRPMSPFAATANSVSNNDGDEGPSEDWTYDFTPDNPHQV</sequence>
<protein>
    <recommendedName>
        <fullName evidence="4">ATP-grasp-modified RiPP</fullName>
    </recommendedName>
</protein>
<evidence type="ECO:0000313" key="2">
    <source>
        <dbReference type="EMBL" id="OXM53793.1"/>
    </source>
</evidence>
<dbReference type="RefSeq" id="WP_093935663.1">
    <property type="nucleotide sequence ID" value="NZ_NMQT01000073.1"/>
</dbReference>
<evidence type="ECO:0000313" key="3">
    <source>
        <dbReference type="Proteomes" id="UP000215223"/>
    </source>
</evidence>
<dbReference type="AlphaFoldDB" id="A0A229S4D2"/>
<dbReference type="NCBIfam" id="TIGR04186">
    <property type="entry name" value="GRASP_targ"/>
    <property type="match status" value="1"/>
</dbReference>
<evidence type="ECO:0008006" key="4">
    <source>
        <dbReference type="Google" id="ProtNLM"/>
    </source>
</evidence>
<name>A0A229S4D2_9PSEU</name>
<dbReference type="OrthoDB" id="3694020at2"/>
<accession>A0A229S4D2</accession>
<comment type="caution">
    <text evidence="2">The sequence shown here is derived from an EMBL/GenBank/DDBJ whole genome shotgun (WGS) entry which is preliminary data.</text>
</comment>
<feature type="region of interest" description="Disordered" evidence="1">
    <location>
        <begin position="72"/>
        <end position="113"/>
    </location>
</feature>
<dbReference type="EMBL" id="NMQT01000073">
    <property type="protein sequence ID" value="OXM53793.1"/>
    <property type="molecule type" value="Genomic_DNA"/>
</dbReference>
<gene>
    <name evidence="2" type="ORF">CFP71_21515</name>
</gene>
<dbReference type="Proteomes" id="UP000215223">
    <property type="component" value="Unassembled WGS sequence"/>
</dbReference>
<keyword evidence="3" id="KW-1185">Reference proteome</keyword>
<reference evidence="2 3" key="1">
    <citation type="submission" date="2017-07" db="EMBL/GenBank/DDBJ databases">
        <title>Amycolatopsis thailandensis Genome sequencing and assembly.</title>
        <authorList>
            <person name="Kaur N."/>
            <person name="Mayilraj S."/>
        </authorList>
    </citation>
    <scope>NUCLEOTIDE SEQUENCE [LARGE SCALE GENOMIC DNA]</scope>
    <source>
        <strain evidence="2 3">JCM 16380</strain>
    </source>
</reference>
<proteinExistence type="predicted"/>